<reference evidence="1" key="2">
    <citation type="submission" date="2020-11" db="EMBL/GenBank/DDBJ databases">
        <authorList>
            <person name="McCartney M.A."/>
            <person name="Auch B."/>
            <person name="Kono T."/>
            <person name="Mallez S."/>
            <person name="Becker A."/>
            <person name="Gohl D.M."/>
            <person name="Silverstein K.A.T."/>
            <person name="Koren S."/>
            <person name="Bechman K.B."/>
            <person name="Herman A."/>
            <person name="Abrahante J.E."/>
            <person name="Garbe J."/>
        </authorList>
    </citation>
    <scope>NUCLEOTIDE SEQUENCE</scope>
    <source>
        <strain evidence="1">Duluth1</strain>
        <tissue evidence="1">Whole animal</tissue>
    </source>
</reference>
<evidence type="ECO:0000313" key="2">
    <source>
        <dbReference type="Proteomes" id="UP000828390"/>
    </source>
</evidence>
<name>A0A9D4CIN8_DREPO</name>
<comment type="caution">
    <text evidence="1">The sequence shown here is derived from an EMBL/GenBank/DDBJ whole genome shotgun (WGS) entry which is preliminary data.</text>
</comment>
<organism evidence="1 2">
    <name type="scientific">Dreissena polymorpha</name>
    <name type="common">Zebra mussel</name>
    <name type="synonym">Mytilus polymorpha</name>
    <dbReference type="NCBI Taxonomy" id="45954"/>
    <lineage>
        <taxon>Eukaryota</taxon>
        <taxon>Metazoa</taxon>
        <taxon>Spiralia</taxon>
        <taxon>Lophotrochozoa</taxon>
        <taxon>Mollusca</taxon>
        <taxon>Bivalvia</taxon>
        <taxon>Autobranchia</taxon>
        <taxon>Heteroconchia</taxon>
        <taxon>Euheterodonta</taxon>
        <taxon>Imparidentia</taxon>
        <taxon>Neoheterodontei</taxon>
        <taxon>Myida</taxon>
        <taxon>Dreissenoidea</taxon>
        <taxon>Dreissenidae</taxon>
        <taxon>Dreissena</taxon>
    </lineage>
</organism>
<gene>
    <name evidence="1" type="ORF">DPMN_051249</name>
</gene>
<sequence>MKVLKTVRRLKEDFVEADIMFHDYCAKCGRPFPADTNTFLCATEGCNKLRFDGTVNEQNQKKQKSYFASVYLASQLTEITQRCKLCEETKKCDLDPENR</sequence>
<protein>
    <submittedName>
        <fullName evidence="1">Uncharacterized protein</fullName>
    </submittedName>
</protein>
<proteinExistence type="predicted"/>
<dbReference type="EMBL" id="JAIWYP010000012">
    <property type="protein sequence ID" value="KAH3725416.1"/>
    <property type="molecule type" value="Genomic_DNA"/>
</dbReference>
<accession>A0A9D4CIN8</accession>
<dbReference type="Proteomes" id="UP000828390">
    <property type="component" value="Unassembled WGS sequence"/>
</dbReference>
<keyword evidence="2" id="KW-1185">Reference proteome</keyword>
<evidence type="ECO:0000313" key="1">
    <source>
        <dbReference type="EMBL" id="KAH3725416.1"/>
    </source>
</evidence>
<dbReference type="AlphaFoldDB" id="A0A9D4CIN8"/>
<reference evidence="1" key="1">
    <citation type="journal article" date="2019" name="bioRxiv">
        <title>The Genome of the Zebra Mussel, Dreissena polymorpha: A Resource for Invasive Species Research.</title>
        <authorList>
            <person name="McCartney M.A."/>
            <person name="Auch B."/>
            <person name="Kono T."/>
            <person name="Mallez S."/>
            <person name="Zhang Y."/>
            <person name="Obille A."/>
            <person name="Becker A."/>
            <person name="Abrahante J.E."/>
            <person name="Garbe J."/>
            <person name="Badalamenti J.P."/>
            <person name="Herman A."/>
            <person name="Mangelson H."/>
            <person name="Liachko I."/>
            <person name="Sullivan S."/>
            <person name="Sone E.D."/>
            <person name="Koren S."/>
            <person name="Silverstein K.A.T."/>
            <person name="Beckman K.B."/>
            <person name="Gohl D.M."/>
        </authorList>
    </citation>
    <scope>NUCLEOTIDE SEQUENCE</scope>
    <source>
        <strain evidence="1">Duluth1</strain>
        <tissue evidence="1">Whole animal</tissue>
    </source>
</reference>